<feature type="signal peptide" evidence="2">
    <location>
        <begin position="1"/>
        <end position="22"/>
    </location>
</feature>
<organism evidence="3 4">
    <name type="scientific">Lentinula raphanica</name>
    <dbReference type="NCBI Taxonomy" id="153919"/>
    <lineage>
        <taxon>Eukaryota</taxon>
        <taxon>Fungi</taxon>
        <taxon>Dikarya</taxon>
        <taxon>Basidiomycota</taxon>
        <taxon>Agaricomycotina</taxon>
        <taxon>Agaricomycetes</taxon>
        <taxon>Agaricomycetidae</taxon>
        <taxon>Agaricales</taxon>
        <taxon>Marasmiineae</taxon>
        <taxon>Omphalotaceae</taxon>
        <taxon>Lentinula</taxon>
    </lineage>
</organism>
<feature type="compositionally biased region" description="Low complexity" evidence="1">
    <location>
        <begin position="39"/>
        <end position="60"/>
    </location>
</feature>
<gene>
    <name evidence="3" type="ORF">F5878DRAFT_666518</name>
</gene>
<proteinExistence type="predicted"/>
<feature type="chain" id="PRO_5041272205" evidence="2">
    <location>
        <begin position="23"/>
        <end position="175"/>
    </location>
</feature>
<evidence type="ECO:0000256" key="1">
    <source>
        <dbReference type="SAM" id="MobiDB-lite"/>
    </source>
</evidence>
<evidence type="ECO:0000313" key="4">
    <source>
        <dbReference type="Proteomes" id="UP001163846"/>
    </source>
</evidence>
<dbReference type="AlphaFoldDB" id="A0AA38UB82"/>
<reference evidence="3" key="1">
    <citation type="submission" date="2022-08" db="EMBL/GenBank/DDBJ databases">
        <authorList>
            <consortium name="DOE Joint Genome Institute"/>
            <person name="Min B."/>
            <person name="Riley R."/>
            <person name="Sierra-Patev S."/>
            <person name="Naranjo-Ortiz M."/>
            <person name="Looney B."/>
            <person name="Konkel Z."/>
            <person name="Slot J.C."/>
            <person name="Sakamoto Y."/>
            <person name="Steenwyk J.L."/>
            <person name="Rokas A."/>
            <person name="Carro J."/>
            <person name="Camarero S."/>
            <person name="Ferreira P."/>
            <person name="Molpeceres G."/>
            <person name="Ruiz-Duenas F.J."/>
            <person name="Serrano A."/>
            <person name="Henrissat B."/>
            <person name="Drula E."/>
            <person name="Hughes K.W."/>
            <person name="Mata J.L."/>
            <person name="Ishikawa N.K."/>
            <person name="Vargas-Isla R."/>
            <person name="Ushijima S."/>
            <person name="Smith C.A."/>
            <person name="Ahrendt S."/>
            <person name="Andreopoulos W."/>
            <person name="He G."/>
            <person name="Labutti K."/>
            <person name="Lipzen A."/>
            <person name="Ng V."/>
            <person name="Sandor L."/>
            <person name="Barry K."/>
            <person name="Martinez A.T."/>
            <person name="Xiao Y."/>
            <person name="Gibbons J.G."/>
            <person name="Terashima K."/>
            <person name="Hibbett D.S."/>
            <person name="Grigoriev I.V."/>
        </authorList>
    </citation>
    <scope>NUCLEOTIDE SEQUENCE</scope>
    <source>
        <strain evidence="3">TFB9207</strain>
    </source>
</reference>
<comment type="caution">
    <text evidence="3">The sequence shown here is derived from an EMBL/GenBank/DDBJ whole genome shotgun (WGS) entry which is preliminary data.</text>
</comment>
<dbReference type="EMBL" id="MU806940">
    <property type="protein sequence ID" value="KAJ3832502.1"/>
    <property type="molecule type" value="Genomic_DNA"/>
</dbReference>
<evidence type="ECO:0000256" key="2">
    <source>
        <dbReference type="SAM" id="SignalP"/>
    </source>
</evidence>
<evidence type="ECO:0000313" key="3">
    <source>
        <dbReference type="EMBL" id="KAJ3832502.1"/>
    </source>
</evidence>
<name>A0AA38UB82_9AGAR</name>
<feature type="region of interest" description="Disordered" evidence="1">
    <location>
        <begin position="31"/>
        <end position="60"/>
    </location>
</feature>
<dbReference type="Proteomes" id="UP001163846">
    <property type="component" value="Unassembled WGS sequence"/>
</dbReference>
<keyword evidence="2" id="KW-0732">Signal</keyword>
<sequence>MFFRIGLTFFLLSDFLAAIVCAAPIVITRRSTGDPPSNASVASNGSDSRSSSDPNPIPDDAYTVTDENGMVLWSPVVCYVWFEGEEPSHSNDFPRSQIYEQRLYHILQVEDRLTASLVQHNLDFPWPVFKALQPWPDQVTTRIRHCHYRLYRRNQDGIEIPQSHHVAIAFDESAM</sequence>
<protein>
    <submittedName>
        <fullName evidence="3">Uncharacterized protein</fullName>
    </submittedName>
</protein>
<keyword evidence="4" id="KW-1185">Reference proteome</keyword>
<accession>A0AA38UB82</accession>